<dbReference type="Proteomes" id="UP000660861">
    <property type="component" value="Unassembled WGS sequence"/>
</dbReference>
<evidence type="ECO:0000256" key="6">
    <source>
        <dbReference type="ARBA" id="ARBA00023136"/>
    </source>
</evidence>
<dbReference type="InterPro" id="IPR004299">
    <property type="entry name" value="MBOAT_fam"/>
</dbReference>
<dbReference type="PIRSF" id="PIRSF016636">
    <property type="entry name" value="AlgI_DltB"/>
    <property type="match status" value="1"/>
</dbReference>
<feature type="transmembrane region" description="Helical" evidence="8">
    <location>
        <begin position="356"/>
        <end position="378"/>
    </location>
</feature>
<comment type="caution">
    <text evidence="9">The sequence shown here is derived from an EMBL/GenBank/DDBJ whole genome shotgun (WGS) entry which is preliminary data.</text>
</comment>
<gene>
    <name evidence="9" type="ORF">H8709_04075</name>
</gene>
<dbReference type="GO" id="GO:0042121">
    <property type="term" value="P:alginic acid biosynthetic process"/>
    <property type="evidence" value="ECO:0007669"/>
    <property type="project" value="InterPro"/>
</dbReference>
<dbReference type="InterPro" id="IPR028362">
    <property type="entry name" value="AlgI"/>
</dbReference>
<evidence type="ECO:0000256" key="7">
    <source>
        <dbReference type="PIRNR" id="PIRNR016636"/>
    </source>
</evidence>
<feature type="transmembrane region" description="Helical" evidence="8">
    <location>
        <begin position="106"/>
        <end position="127"/>
    </location>
</feature>
<comment type="similarity">
    <text evidence="2 7">Belongs to the membrane-bound acyltransferase family.</text>
</comment>
<evidence type="ECO:0000256" key="3">
    <source>
        <dbReference type="ARBA" id="ARBA00022475"/>
    </source>
</evidence>
<keyword evidence="4 8" id="KW-0812">Transmembrane</keyword>
<proteinExistence type="inferred from homology"/>
<dbReference type="InterPro" id="IPR051085">
    <property type="entry name" value="MB_O-acyltransferase"/>
</dbReference>
<feature type="transmembrane region" description="Helical" evidence="8">
    <location>
        <begin position="47"/>
        <end position="65"/>
    </location>
</feature>
<keyword evidence="5 8" id="KW-1133">Transmembrane helix</keyword>
<name>A0A926IBD5_9FIRM</name>
<feature type="transmembrane region" description="Helical" evidence="8">
    <location>
        <begin position="398"/>
        <end position="420"/>
    </location>
</feature>
<evidence type="ECO:0000313" key="10">
    <source>
        <dbReference type="Proteomes" id="UP000660861"/>
    </source>
</evidence>
<keyword evidence="7" id="KW-0808">Transferase</keyword>
<comment type="subcellular location">
    <subcellularLocation>
        <location evidence="1">Cell membrane</location>
        <topology evidence="1">Multi-pass membrane protein</topology>
    </subcellularLocation>
</comment>
<dbReference type="RefSeq" id="WP_262397100.1">
    <property type="nucleotide sequence ID" value="NZ_JACRTC010000002.1"/>
</dbReference>
<keyword evidence="7" id="KW-0012">Acyltransferase</keyword>
<evidence type="ECO:0000256" key="4">
    <source>
        <dbReference type="ARBA" id="ARBA00022692"/>
    </source>
</evidence>
<feature type="transmembrane region" description="Helical" evidence="8">
    <location>
        <begin position="7"/>
        <end position="23"/>
    </location>
</feature>
<accession>A0A926IBD5</accession>
<keyword evidence="6 7" id="KW-0472">Membrane</keyword>
<feature type="transmembrane region" description="Helical" evidence="8">
    <location>
        <begin position="303"/>
        <end position="320"/>
    </location>
</feature>
<sequence>MVFSSLLFLFRFLPIAFLIYYIVPKKLKNLSLLLLSLFFYSWGEPRYFPIMLATILVNYLAALGIEKFAEKKALRRAFFLIAVFFSLGMLFFFKYTNFFIENLNGLLRLSIGTLELTLPLGISFYTFQTMSYTIDVFRGKVKAEHNIIDLGAFVVLFPQLIAGPIVLYTDINEALKNRKINLAQIEDGVKTFILGLGKKVLIANNIGALWTEVEKIGFANVSSPLAWLGILAFSLQIFFDFSGYSTMAIGLGKMLGFEFPENFNYPYIARSITDFWRRWHMTLSAWFREYVYIPLGGNRKGKARMYFNLFVVWACTGFWHGANWNFIFWGLFFFVFLAVEKAGFSKFLDKHRIFSHVYVLFLLLMSWSLFAITDLTQLGTFFMRMFSFTVGADWLYYLRNYAVTIVIACVLSTPLIPRLFEKVNIGWLKNTVYVLILLLSVAYLVDATYNPFLYFRF</sequence>
<feature type="transmembrane region" description="Helical" evidence="8">
    <location>
        <begin position="147"/>
        <end position="168"/>
    </location>
</feature>
<feature type="transmembrane region" description="Helical" evidence="8">
    <location>
        <begin position="225"/>
        <end position="244"/>
    </location>
</feature>
<dbReference type="EMBL" id="JACRTC010000002">
    <property type="protein sequence ID" value="MBC8570000.1"/>
    <property type="molecule type" value="Genomic_DNA"/>
</dbReference>
<dbReference type="PANTHER" id="PTHR13285">
    <property type="entry name" value="ACYLTRANSFERASE"/>
    <property type="match status" value="1"/>
</dbReference>
<evidence type="ECO:0000256" key="8">
    <source>
        <dbReference type="SAM" id="Phobius"/>
    </source>
</evidence>
<evidence type="ECO:0000313" key="9">
    <source>
        <dbReference type="EMBL" id="MBC8570000.1"/>
    </source>
</evidence>
<dbReference type="GO" id="GO:0005886">
    <property type="term" value="C:plasma membrane"/>
    <property type="evidence" value="ECO:0007669"/>
    <property type="project" value="UniProtKB-SubCell"/>
</dbReference>
<protein>
    <submittedName>
        <fullName evidence="9">MBOAT family protein</fullName>
    </submittedName>
</protein>
<feature type="transmembrane region" description="Helical" evidence="8">
    <location>
        <begin position="432"/>
        <end position="452"/>
    </location>
</feature>
<dbReference type="PIRSF" id="PIRSF500217">
    <property type="entry name" value="AlgI"/>
    <property type="match status" value="1"/>
</dbReference>
<keyword evidence="10" id="KW-1185">Reference proteome</keyword>
<dbReference type="PANTHER" id="PTHR13285:SF18">
    <property type="entry name" value="PROTEIN-CYSTEINE N-PALMITOYLTRANSFERASE RASP"/>
    <property type="match status" value="1"/>
</dbReference>
<feature type="transmembrane region" description="Helical" evidence="8">
    <location>
        <begin position="77"/>
        <end position="100"/>
    </location>
</feature>
<evidence type="ECO:0000256" key="2">
    <source>
        <dbReference type="ARBA" id="ARBA00010323"/>
    </source>
</evidence>
<reference evidence="9" key="1">
    <citation type="submission" date="2020-08" db="EMBL/GenBank/DDBJ databases">
        <title>Genome public.</title>
        <authorList>
            <person name="Liu C."/>
            <person name="Sun Q."/>
        </authorList>
    </citation>
    <scope>NUCLEOTIDE SEQUENCE</scope>
    <source>
        <strain evidence="9">NSJ-54</strain>
    </source>
</reference>
<evidence type="ECO:0000256" key="5">
    <source>
        <dbReference type="ARBA" id="ARBA00022989"/>
    </source>
</evidence>
<dbReference type="AlphaFoldDB" id="A0A926IBD5"/>
<evidence type="ECO:0000256" key="1">
    <source>
        <dbReference type="ARBA" id="ARBA00004651"/>
    </source>
</evidence>
<dbReference type="GO" id="GO:0016746">
    <property type="term" value="F:acyltransferase activity"/>
    <property type="evidence" value="ECO:0007669"/>
    <property type="project" value="UniProtKB-KW"/>
</dbReference>
<keyword evidence="3 7" id="KW-1003">Cell membrane</keyword>
<organism evidence="9 10">
    <name type="scientific">Zongyangia hominis</name>
    <dbReference type="NCBI Taxonomy" id="2763677"/>
    <lineage>
        <taxon>Bacteria</taxon>
        <taxon>Bacillati</taxon>
        <taxon>Bacillota</taxon>
        <taxon>Clostridia</taxon>
        <taxon>Eubacteriales</taxon>
        <taxon>Oscillospiraceae</taxon>
        <taxon>Zongyangia</taxon>
    </lineage>
</organism>
<dbReference type="InterPro" id="IPR024194">
    <property type="entry name" value="Ac/AlaTfrase_AlgI/DltB"/>
</dbReference>
<dbReference type="Pfam" id="PF03062">
    <property type="entry name" value="MBOAT"/>
    <property type="match status" value="1"/>
</dbReference>